<dbReference type="Proteomes" id="UP000013827">
    <property type="component" value="Unassembled WGS sequence"/>
</dbReference>
<dbReference type="EnsemblProtists" id="EOD17405">
    <property type="protein sequence ID" value="EOD17405"/>
    <property type="gene ID" value="EMIHUDRAFT_210090"/>
</dbReference>
<keyword evidence="2" id="KW-0472">Membrane</keyword>
<proteinExistence type="predicted"/>
<evidence type="ECO:0000313" key="4">
    <source>
        <dbReference type="Proteomes" id="UP000013827"/>
    </source>
</evidence>
<protein>
    <recommendedName>
        <fullName evidence="5">TIR domain-containing protein</fullName>
    </recommendedName>
</protein>
<dbReference type="eggNOG" id="ENOG502S7BT">
    <property type="taxonomic scope" value="Eukaryota"/>
</dbReference>
<name>A0A0D3J1M0_EMIH1</name>
<dbReference type="InterPro" id="IPR011050">
    <property type="entry name" value="Pectin_lyase_fold/virulence"/>
</dbReference>
<accession>A0A0D3J1M0</accession>
<dbReference type="PaxDb" id="2903-EOD17405"/>
<feature type="region of interest" description="Disordered" evidence="1">
    <location>
        <begin position="854"/>
        <end position="875"/>
    </location>
</feature>
<dbReference type="RefSeq" id="XP_005769834.1">
    <property type="nucleotide sequence ID" value="XM_005769777.1"/>
</dbReference>
<keyword evidence="2" id="KW-0812">Transmembrane</keyword>
<evidence type="ECO:0000256" key="1">
    <source>
        <dbReference type="SAM" id="MobiDB-lite"/>
    </source>
</evidence>
<dbReference type="GeneID" id="17263555"/>
<reference evidence="4" key="1">
    <citation type="journal article" date="2013" name="Nature">
        <title>Pan genome of the phytoplankton Emiliania underpins its global distribution.</title>
        <authorList>
            <person name="Read B.A."/>
            <person name="Kegel J."/>
            <person name="Klute M.J."/>
            <person name="Kuo A."/>
            <person name="Lefebvre S.C."/>
            <person name="Maumus F."/>
            <person name="Mayer C."/>
            <person name="Miller J."/>
            <person name="Monier A."/>
            <person name="Salamov A."/>
            <person name="Young J."/>
            <person name="Aguilar M."/>
            <person name="Claverie J.M."/>
            <person name="Frickenhaus S."/>
            <person name="Gonzalez K."/>
            <person name="Herman E.K."/>
            <person name="Lin Y.C."/>
            <person name="Napier J."/>
            <person name="Ogata H."/>
            <person name="Sarno A.F."/>
            <person name="Shmutz J."/>
            <person name="Schroeder D."/>
            <person name="de Vargas C."/>
            <person name="Verret F."/>
            <person name="von Dassow P."/>
            <person name="Valentin K."/>
            <person name="Van de Peer Y."/>
            <person name="Wheeler G."/>
            <person name="Dacks J.B."/>
            <person name="Delwiche C.F."/>
            <person name="Dyhrman S.T."/>
            <person name="Glockner G."/>
            <person name="John U."/>
            <person name="Richards T."/>
            <person name="Worden A.Z."/>
            <person name="Zhang X."/>
            <person name="Grigoriev I.V."/>
            <person name="Allen A.E."/>
            <person name="Bidle K."/>
            <person name="Borodovsky M."/>
            <person name="Bowler C."/>
            <person name="Brownlee C."/>
            <person name="Cock J.M."/>
            <person name="Elias M."/>
            <person name="Gladyshev V.N."/>
            <person name="Groth M."/>
            <person name="Guda C."/>
            <person name="Hadaegh A."/>
            <person name="Iglesias-Rodriguez M.D."/>
            <person name="Jenkins J."/>
            <person name="Jones B.M."/>
            <person name="Lawson T."/>
            <person name="Leese F."/>
            <person name="Lindquist E."/>
            <person name="Lobanov A."/>
            <person name="Lomsadze A."/>
            <person name="Malik S.B."/>
            <person name="Marsh M.E."/>
            <person name="Mackinder L."/>
            <person name="Mock T."/>
            <person name="Mueller-Roeber B."/>
            <person name="Pagarete A."/>
            <person name="Parker M."/>
            <person name="Probert I."/>
            <person name="Quesneville H."/>
            <person name="Raines C."/>
            <person name="Rensing S.A."/>
            <person name="Riano-Pachon D.M."/>
            <person name="Richier S."/>
            <person name="Rokitta S."/>
            <person name="Shiraiwa Y."/>
            <person name="Soanes D.M."/>
            <person name="van der Giezen M."/>
            <person name="Wahlund T.M."/>
            <person name="Williams B."/>
            <person name="Wilson W."/>
            <person name="Wolfe G."/>
            <person name="Wurch L.L."/>
        </authorList>
    </citation>
    <scope>NUCLEOTIDE SEQUENCE</scope>
</reference>
<evidence type="ECO:0008006" key="5">
    <source>
        <dbReference type="Google" id="ProtNLM"/>
    </source>
</evidence>
<feature type="transmembrane region" description="Helical" evidence="2">
    <location>
        <begin position="423"/>
        <end position="448"/>
    </location>
</feature>
<keyword evidence="2" id="KW-1133">Transmembrane helix</keyword>
<evidence type="ECO:0000256" key="2">
    <source>
        <dbReference type="SAM" id="Phobius"/>
    </source>
</evidence>
<dbReference type="AlphaFoldDB" id="A0A0D3J1M0"/>
<dbReference type="KEGG" id="ehx:EMIHUDRAFT_210090"/>
<evidence type="ECO:0000313" key="3">
    <source>
        <dbReference type="EnsemblProtists" id="EOD17405"/>
    </source>
</evidence>
<dbReference type="SUPFAM" id="SSF51126">
    <property type="entry name" value="Pectin lyase-like"/>
    <property type="match status" value="1"/>
</dbReference>
<keyword evidence="4" id="KW-1185">Reference proteome</keyword>
<reference evidence="3" key="2">
    <citation type="submission" date="2024-10" db="UniProtKB">
        <authorList>
            <consortium name="EnsemblProtists"/>
        </authorList>
    </citation>
    <scope>IDENTIFICATION</scope>
</reference>
<sequence length="875" mass="93266">MVLVFAAAEALLLAASGASSWLLGALAPRFGAASGQRFSKAAHPRTRWSCGAVALLLLLSSAPASSAPAARASGDCVSSLNYPSNYGTFENAVESDLFSDWRPRCAAPAWHAKPHHALTDELYKTDKPPAGAPQADELSIDVPSPFHVPFMSGQSSSAPGRSQQRGQLCAALFLLLVACGGLLREWMWPPGFGAASVRRSSSGRRKGAWLLLVALLPLAYIRDEINNATAENRNASVYIPPGVRLAFSSNVECSGEMHLSVRSSGEGATLDGNKSSNMFALSSGCSLYLEVLHFVDGLSGDYGGAVRASGAGDIAMKDVSFTGCEASGYGGAMYVWNSGDVSLEGASFSDSGDVSLKGASFSECTAGEYGGGMNVYNSGDVSLEGASFSECTAALVRLPRPHTLCYAVALAAVRPYKRVGDDVLAVATSLVLLLLFLGANWTTIFLGIEERHPDTAEAAATLGFGKLNGVQPPELSIVLGLTWHLFNSHIWSTGQDAVKVIKGELKQLLPDVDDLKDIGALEEYIQRSQVVLFFLSRGYFRSQARPSNAATAALWPHLPLPAPQNCLREVRSSLEMDKPLVLVQEADPEKGGGTLQALRDECPEDLQPAIFDKDWPLTIWYRSDEFQLISLKIIAEALRATASHSAVLSISRPTPFEQQAVLLCSPNYLNKTSLPLCVSGELESQSLAFSKQTTVWASPANPGAAELACELANAFRGLTVSTVADDDGERLAEHVKQAREDKLKIVMAHENDPDLGGCQFSRMFEVTPQERARGELIAGGLYKDLAKSCFPGRHRKARVLSHPFVSFVLLAKSLGATPARSRADLLSDSIVEGSTSLSKRSSGGLSRVFANMSSRSSAEARDVSGGEVSSVQRQV</sequence>
<dbReference type="HOGENOM" id="CLU_328585_0_0_1"/>
<organism evidence="3 4">
    <name type="scientific">Emiliania huxleyi (strain CCMP1516)</name>
    <dbReference type="NCBI Taxonomy" id="280463"/>
    <lineage>
        <taxon>Eukaryota</taxon>
        <taxon>Haptista</taxon>
        <taxon>Haptophyta</taxon>
        <taxon>Prymnesiophyceae</taxon>
        <taxon>Isochrysidales</taxon>
        <taxon>Noelaerhabdaceae</taxon>
        <taxon>Emiliania</taxon>
    </lineage>
</organism>